<dbReference type="GO" id="GO:0050380">
    <property type="term" value="F:undecaprenyl-diphosphatase activity"/>
    <property type="evidence" value="ECO:0007669"/>
    <property type="project" value="UniProtKB-EC"/>
</dbReference>
<dbReference type="HAMAP" id="MF_01006">
    <property type="entry name" value="Undec_diphosphatase"/>
    <property type="match status" value="1"/>
</dbReference>
<keyword evidence="9 14" id="KW-0472">Membrane</keyword>
<dbReference type="EC" id="3.6.1.27" evidence="3 14"/>
<keyword evidence="5 14" id="KW-1003">Cell membrane</keyword>
<comment type="caution">
    <text evidence="15">The sequence shown here is derived from an EMBL/GenBank/DDBJ whole genome shotgun (WGS) entry which is preliminary data.</text>
</comment>
<keyword evidence="7 14" id="KW-0378">Hydrolase</keyword>
<evidence type="ECO:0000256" key="8">
    <source>
        <dbReference type="ARBA" id="ARBA00022989"/>
    </source>
</evidence>
<dbReference type="Proteomes" id="UP001595722">
    <property type="component" value="Unassembled WGS sequence"/>
</dbReference>
<comment type="catalytic activity">
    <reaction evidence="13 14">
        <text>di-trans,octa-cis-undecaprenyl diphosphate + H2O = di-trans,octa-cis-undecaprenyl phosphate + phosphate + H(+)</text>
        <dbReference type="Rhea" id="RHEA:28094"/>
        <dbReference type="ChEBI" id="CHEBI:15377"/>
        <dbReference type="ChEBI" id="CHEBI:15378"/>
        <dbReference type="ChEBI" id="CHEBI:43474"/>
        <dbReference type="ChEBI" id="CHEBI:58405"/>
        <dbReference type="ChEBI" id="CHEBI:60392"/>
        <dbReference type="EC" id="3.6.1.27"/>
    </reaction>
</comment>
<comment type="function">
    <text evidence="14">Catalyzes the dephosphorylation of undecaprenyl diphosphate (UPP). Confers resistance to bacitracin.</text>
</comment>
<evidence type="ECO:0000313" key="16">
    <source>
        <dbReference type="Proteomes" id="UP001595722"/>
    </source>
</evidence>
<evidence type="ECO:0000256" key="5">
    <source>
        <dbReference type="ARBA" id="ARBA00022475"/>
    </source>
</evidence>
<dbReference type="Pfam" id="PF02673">
    <property type="entry name" value="BacA"/>
    <property type="match status" value="1"/>
</dbReference>
<keyword evidence="14" id="KW-0573">Peptidoglycan synthesis</keyword>
<gene>
    <name evidence="14" type="primary">uppP</name>
    <name evidence="15" type="ORF">ACFOMG_02200</name>
</gene>
<dbReference type="PANTHER" id="PTHR30622:SF4">
    <property type="entry name" value="UNDECAPRENYL-DIPHOSPHATASE"/>
    <property type="match status" value="1"/>
</dbReference>
<sequence length="265" mass="28618">MDLIEIIVLALLQGLTEFLPISSSAHLILPSRLFGWDDQGLAFDVAVHVGTLLAVMVYFRRDIVVLTQNWLTTGFSRTPNTEARLAWYVVVATIPAGLAGLLLNDWIEANLRSTAVIAATTIGFGLLLGFADKSRKDGVSLVHMTLLMALVIGLAQALALIPGTSRSGITITAALLVGLHRVEAARFSFLLSIPLILAAGGLKTLELMDSVLPVDWQSLALGVLLSALSAWVCIYYFLAFINKIGMLPFVIYRLVLGLVLVAFFI</sequence>
<accession>A0ABV7VN72</accession>
<keyword evidence="8 14" id="KW-1133">Transmembrane helix</keyword>
<protein>
    <recommendedName>
        <fullName evidence="4 14">Undecaprenyl-diphosphatase</fullName>
        <ecNumber evidence="3 14">3.6.1.27</ecNumber>
    </recommendedName>
    <alternativeName>
        <fullName evidence="12 14">Bacitracin resistance protein</fullName>
    </alternativeName>
    <alternativeName>
        <fullName evidence="11 14">Undecaprenyl pyrophosphate phosphatase</fullName>
    </alternativeName>
</protein>
<feature type="transmembrane region" description="Helical" evidence="14">
    <location>
        <begin position="40"/>
        <end position="59"/>
    </location>
</feature>
<evidence type="ECO:0000256" key="10">
    <source>
        <dbReference type="ARBA" id="ARBA00023251"/>
    </source>
</evidence>
<feature type="transmembrane region" description="Helical" evidence="14">
    <location>
        <begin position="214"/>
        <end position="238"/>
    </location>
</feature>
<proteinExistence type="inferred from homology"/>
<evidence type="ECO:0000256" key="13">
    <source>
        <dbReference type="ARBA" id="ARBA00047594"/>
    </source>
</evidence>
<evidence type="ECO:0000256" key="1">
    <source>
        <dbReference type="ARBA" id="ARBA00004651"/>
    </source>
</evidence>
<comment type="similarity">
    <text evidence="2 14">Belongs to the UppP family.</text>
</comment>
<feature type="transmembrane region" description="Helical" evidence="14">
    <location>
        <begin position="109"/>
        <end position="129"/>
    </location>
</feature>
<evidence type="ECO:0000256" key="3">
    <source>
        <dbReference type="ARBA" id="ARBA00012374"/>
    </source>
</evidence>
<keyword evidence="16" id="KW-1185">Reference proteome</keyword>
<comment type="miscellaneous">
    <text evidence="14">Bacitracin is thought to be involved in the inhibition of peptidoglycan synthesis by sequestering undecaprenyl diphosphate, thereby reducing the pool of lipid carrier available.</text>
</comment>
<organism evidence="15 16">
    <name type="scientific">Bacterioplanoides pacificum</name>
    <dbReference type="NCBI Taxonomy" id="1171596"/>
    <lineage>
        <taxon>Bacteria</taxon>
        <taxon>Pseudomonadati</taxon>
        <taxon>Pseudomonadota</taxon>
        <taxon>Gammaproteobacteria</taxon>
        <taxon>Oceanospirillales</taxon>
        <taxon>Oceanospirillaceae</taxon>
        <taxon>Bacterioplanoides</taxon>
    </lineage>
</organism>
<evidence type="ECO:0000256" key="14">
    <source>
        <dbReference type="HAMAP-Rule" id="MF_01006"/>
    </source>
</evidence>
<feature type="transmembrane region" description="Helical" evidence="14">
    <location>
        <begin position="184"/>
        <end position="202"/>
    </location>
</feature>
<evidence type="ECO:0000256" key="9">
    <source>
        <dbReference type="ARBA" id="ARBA00023136"/>
    </source>
</evidence>
<evidence type="ECO:0000256" key="6">
    <source>
        <dbReference type="ARBA" id="ARBA00022692"/>
    </source>
</evidence>
<evidence type="ECO:0000256" key="7">
    <source>
        <dbReference type="ARBA" id="ARBA00022801"/>
    </source>
</evidence>
<evidence type="ECO:0000256" key="12">
    <source>
        <dbReference type="ARBA" id="ARBA00032932"/>
    </source>
</evidence>
<evidence type="ECO:0000256" key="11">
    <source>
        <dbReference type="ARBA" id="ARBA00032707"/>
    </source>
</evidence>
<evidence type="ECO:0000256" key="2">
    <source>
        <dbReference type="ARBA" id="ARBA00010621"/>
    </source>
</evidence>
<dbReference type="PANTHER" id="PTHR30622">
    <property type="entry name" value="UNDECAPRENYL-DIPHOSPHATASE"/>
    <property type="match status" value="1"/>
</dbReference>
<keyword evidence="6 14" id="KW-0812">Transmembrane</keyword>
<dbReference type="EMBL" id="JBHRYB010000001">
    <property type="protein sequence ID" value="MFC3678924.1"/>
    <property type="molecule type" value="Genomic_DNA"/>
</dbReference>
<dbReference type="InterPro" id="IPR003824">
    <property type="entry name" value="UppP"/>
</dbReference>
<feature type="transmembrane region" description="Helical" evidence="14">
    <location>
        <begin position="85"/>
        <end position="103"/>
    </location>
</feature>
<keyword evidence="10 14" id="KW-0046">Antibiotic resistance</keyword>
<keyword evidence="14" id="KW-0961">Cell wall biogenesis/degradation</keyword>
<dbReference type="RefSeq" id="WP_376864472.1">
    <property type="nucleotide sequence ID" value="NZ_JBHRYB010000001.1"/>
</dbReference>
<evidence type="ECO:0000256" key="4">
    <source>
        <dbReference type="ARBA" id="ARBA00021581"/>
    </source>
</evidence>
<reference evidence="16" key="1">
    <citation type="journal article" date="2019" name="Int. J. Syst. Evol. Microbiol.">
        <title>The Global Catalogue of Microorganisms (GCM) 10K type strain sequencing project: providing services to taxonomists for standard genome sequencing and annotation.</title>
        <authorList>
            <consortium name="The Broad Institute Genomics Platform"/>
            <consortium name="The Broad Institute Genome Sequencing Center for Infectious Disease"/>
            <person name="Wu L."/>
            <person name="Ma J."/>
        </authorList>
    </citation>
    <scope>NUCLEOTIDE SEQUENCE [LARGE SCALE GENOMIC DNA]</scope>
    <source>
        <strain evidence="16">KCTC 42424</strain>
    </source>
</reference>
<feature type="transmembrane region" description="Helical" evidence="14">
    <location>
        <begin position="244"/>
        <end position="264"/>
    </location>
</feature>
<comment type="subcellular location">
    <subcellularLocation>
        <location evidence="1 14">Cell membrane</location>
        <topology evidence="1 14">Multi-pass membrane protein</topology>
    </subcellularLocation>
</comment>
<dbReference type="NCBIfam" id="TIGR00753">
    <property type="entry name" value="undec_PP_bacA"/>
    <property type="match status" value="1"/>
</dbReference>
<keyword evidence="14" id="KW-0133">Cell shape</keyword>
<name>A0ABV7VN72_9GAMM</name>
<feature type="transmembrane region" description="Helical" evidence="14">
    <location>
        <begin position="141"/>
        <end position="164"/>
    </location>
</feature>
<dbReference type="NCBIfam" id="NF001393">
    <property type="entry name" value="PRK00281.2-4"/>
    <property type="match status" value="1"/>
</dbReference>
<evidence type="ECO:0000313" key="15">
    <source>
        <dbReference type="EMBL" id="MFC3678924.1"/>
    </source>
</evidence>